<sequence length="1004" mass="117588">MENDRLLKLVEAYQKHFKQYNRPDYNETEVRNDFVNPFFEILGWDVQNKKNLPQHLREVKHEASVFVEENGKQVKKKPDYEFHVGSTPYFFLETKKPNVDIMASKEAAFQTRRYGWNGNLEISVLSNFTDLVIYDTSVRPNENDKPSVAQVAHFHFTEYVDKFDEISRLLSYETVVSGAFEKTFENISSSLKKEPFDKYFLSQIKEWRLVLSEDIVKNNSTINQETLNIFVQKLINRIVFLRICEDRELEKYESLKNIGTYAELKKVFTAADKKYDSGLFELIDGEQFEISDSILVDIFKELYYPNSCYEFSIVDPFIIGQIYELFLEEEIVIKDGIVVAERKPEIVDSQGVVNTPKNIADIIVKTTLTPLFSDEKFTEWDSYRIADICCGSGNFLLSAYEFIINRYIEYYMKNCLDMAIQKGLLISDVGNNFKLSYEKKREILQNNIWGVDIDILAVEVAKFSLLIKLIEDSSLYEMESFVKNNNCRILPSLDNNIKNGNSLVDEKYIEFNSNILNDPEMVEKIKIFNWENEFEGEKFDAIVGNPPYIRVQNMVHFSENEYEYYKSEVSKYETAKSDLLDKYFLFMEKGLQLLKPKGKMGYIIPHKFMLIKSGASLRKLLSEKKCVKQIIHFGTEQVFKGRSTYTCLLFVEKNERKTFEIGFVKDINKFYATESAEMKEYPIEYLSAAPWTFLSNEIVRTLEKKKGKCQSLDSLADIFVGLQTSADPIYIIEPKSEEKGIIKFIDCNGRKQEIEAAITKPCIYDMQLEKYAKIEENRRIIFPYYQKGKKQVLYSIDEMKQLFPKTLKYFESFKEELCKRSINNMSENNWYQFGRSQSLKRFVKGEHLVWSVLATQGNYVYDTRTICFTGGGNGPFYGLEKKEDTKESLFYIQAVLNYWMIEMVVKSKASKFRGDYYSHGKQFVAQLPIYRINFDDSNEVKIHDAIVDTVKNLMELKNKRDQQQTKPQKETYKRLIQIEDKKLDGLISKLYGAENCRREDLDEE</sequence>
<dbReference type="InterPro" id="IPR011639">
    <property type="entry name" value="MethylTrfase_TaqI-like_dom"/>
</dbReference>
<dbReference type="InterPro" id="IPR029063">
    <property type="entry name" value="SAM-dependent_MTases_sf"/>
</dbReference>
<feature type="domain" description="Type II methyltransferase M.TaqI-like" evidence="7">
    <location>
        <begin position="446"/>
        <end position="639"/>
    </location>
</feature>
<evidence type="ECO:0000256" key="1">
    <source>
        <dbReference type="ARBA" id="ARBA00011900"/>
    </source>
</evidence>
<accession>A0A3E4GQC1</accession>
<dbReference type="InterPro" id="IPR007409">
    <property type="entry name" value="Restrct_endonuc_type1_HsdR_N"/>
</dbReference>
<name>A0A3E4GQC1_9FIRM</name>
<keyword evidence="3" id="KW-0808">Transferase</keyword>
<dbReference type="Gene3D" id="3.40.50.150">
    <property type="entry name" value="Vaccinia Virus protein VP39"/>
    <property type="match status" value="1"/>
</dbReference>
<evidence type="ECO:0000256" key="5">
    <source>
        <dbReference type="ARBA" id="ARBA00047942"/>
    </source>
</evidence>
<dbReference type="PROSITE" id="PS00092">
    <property type="entry name" value="N6_MTASE"/>
    <property type="match status" value="1"/>
</dbReference>
<dbReference type="SUPFAM" id="SSF53335">
    <property type="entry name" value="S-adenosyl-L-methionine-dependent methyltransferases"/>
    <property type="match status" value="1"/>
</dbReference>
<dbReference type="EMBL" id="QSOV01000007">
    <property type="protein sequence ID" value="RGJ23543.1"/>
    <property type="molecule type" value="Genomic_DNA"/>
</dbReference>
<protein>
    <recommendedName>
        <fullName evidence="1">site-specific DNA-methyltransferase (adenine-specific)</fullName>
        <ecNumber evidence="1">2.1.1.72</ecNumber>
    </recommendedName>
</protein>
<keyword evidence="8" id="KW-0378">Hydrolase</keyword>
<organism evidence="8 9">
    <name type="scientific">Coprococcus comes</name>
    <dbReference type="NCBI Taxonomy" id="410072"/>
    <lineage>
        <taxon>Bacteria</taxon>
        <taxon>Bacillati</taxon>
        <taxon>Bacillota</taxon>
        <taxon>Clostridia</taxon>
        <taxon>Lachnospirales</taxon>
        <taxon>Lachnospiraceae</taxon>
        <taxon>Coprococcus</taxon>
    </lineage>
</organism>
<dbReference type="GO" id="GO:0009035">
    <property type="term" value="F:type I site-specific deoxyribonuclease activity"/>
    <property type="evidence" value="ECO:0007669"/>
    <property type="project" value="UniProtKB-EC"/>
</dbReference>
<dbReference type="EC" id="2.1.1.72" evidence="1"/>
<dbReference type="Pfam" id="PF04313">
    <property type="entry name" value="HSDR_N"/>
    <property type="match status" value="1"/>
</dbReference>
<dbReference type="Pfam" id="PF07669">
    <property type="entry name" value="Eco57I"/>
    <property type="match status" value="1"/>
</dbReference>
<keyword evidence="4" id="KW-0949">S-adenosyl-L-methionine</keyword>
<comment type="caution">
    <text evidence="8">The sequence shown here is derived from an EMBL/GenBank/DDBJ whole genome shotgun (WGS) entry which is preliminary data.</text>
</comment>
<evidence type="ECO:0000256" key="4">
    <source>
        <dbReference type="ARBA" id="ARBA00022691"/>
    </source>
</evidence>
<evidence type="ECO:0000313" key="8">
    <source>
        <dbReference type="EMBL" id="RGJ23543.1"/>
    </source>
</evidence>
<keyword evidence="8" id="KW-0540">Nuclease</keyword>
<dbReference type="RefSeq" id="WP_117557634.1">
    <property type="nucleotide sequence ID" value="NZ_QSOV01000007.1"/>
</dbReference>
<feature type="domain" description="Restriction endonuclease type I HsdR N-terminal" evidence="6">
    <location>
        <begin position="25"/>
        <end position="141"/>
    </location>
</feature>
<dbReference type="GO" id="GO:0003677">
    <property type="term" value="F:DNA binding"/>
    <property type="evidence" value="ECO:0007669"/>
    <property type="project" value="UniProtKB-KW"/>
</dbReference>
<comment type="catalytic activity">
    <reaction evidence="5">
        <text>a 2'-deoxyadenosine in DNA + S-adenosyl-L-methionine = an N(6)-methyl-2'-deoxyadenosine in DNA + S-adenosyl-L-homocysteine + H(+)</text>
        <dbReference type="Rhea" id="RHEA:15197"/>
        <dbReference type="Rhea" id="RHEA-COMP:12418"/>
        <dbReference type="Rhea" id="RHEA-COMP:12419"/>
        <dbReference type="ChEBI" id="CHEBI:15378"/>
        <dbReference type="ChEBI" id="CHEBI:57856"/>
        <dbReference type="ChEBI" id="CHEBI:59789"/>
        <dbReference type="ChEBI" id="CHEBI:90615"/>
        <dbReference type="ChEBI" id="CHEBI:90616"/>
        <dbReference type="EC" id="2.1.1.72"/>
    </reaction>
</comment>
<gene>
    <name evidence="8" type="ORF">DXD67_08685</name>
</gene>
<keyword evidence="8" id="KW-0255">Endonuclease</keyword>
<dbReference type="GO" id="GO:0032259">
    <property type="term" value="P:methylation"/>
    <property type="evidence" value="ECO:0007669"/>
    <property type="project" value="UniProtKB-KW"/>
</dbReference>
<dbReference type="GO" id="GO:0009307">
    <property type="term" value="P:DNA restriction-modification system"/>
    <property type="evidence" value="ECO:0007669"/>
    <property type="project" value="UniProtKB-KW"/>
</dbReference>
<evidence type="ECO:0000313" key="9">
    <source>
        <dbReference type="Proteomes" id="UP000260655"/>
    </source>
</evidence>
<dbReference type="PANTHER" id="PTHR33841">
    <property type="entry name" value="DNA METHYLTRANSFERASE YEEA-RELATED"/>
    <property type="match status" value="1"/>
</dbReference>
<evidence type="ECO:0000256" key="2">
    <source>
        <dbReference type="ARBA" id="ARBA00022603"/>
    </source>
</evidence>
<evidence type="ECO:0000256" key="3">
    <source>
        <dbReference type="ARBA" id="ARBA00022679"/>
    </source>
</evidence>
<dbReference type="PANTHER" id="PTHR33841:SF1">
    <property type="entry name" value="DNA METHYLTRANSFERASE A"/>
    <property type="match status" value="1"/>
</dbReference>
<dbReference type="InterPro" id="IPR002052">
    <property type="entry name" value="DNA_methylase_N6_adenine_CS"/>
</dbReference>
<dbReference type="Proteomes" id="UP000260655">
    <property type="component" value="Unassembled WGS sequence"/>
</dbReference>
<keyword evidence="2" id="KW-0489">Methyltransferase</keyword>
<dbReference type="PRINTS" id="PR00507">
    <property type="entry name" value="N12N6MTFRASE"/>
</dbReference>
<dbReference type="GO" id="GO:0005524">
    <property type="term" value="F:ATP binding"/>
    <property type="evidence" value="ECO:0007669"/>
    <property type="project" value="UniProtKB-KW"/>
</dbReference>
<dbReference type="AlphaFoldDB" id="A0A3E4GQC1"/>
<proteinExistence type="predicted"/>
<dbReference type="GO" id="GO:0009007">
    <property type="term" value="F:site-specific DNA-methyltransferase (adenine-specific) activity"/>
    <property type="evidence" value="ECO:0007669"/>
    <property type="project" value="UniProtKB-EC"/>
</dbReference>
<dbReference type="InterPro" id="IPR050953">
    <property type="entry name" value="N4_N6_ade-DNA_methylase"/>
</dbReference>
<evidence type="ECO:0000259" key="7">
    <source>
        <dbReference type="Pfam" id="PF07669"/>
    </source>
</evidence>
<reference evidence="8 9" key="1">
    <citation type="submission" date="2018-08" db="EMBL/GenBank/DDBJ databases">
        <title>A genome reference for cultivated species of the human gut microbiota.</title>
        <authorList>
            <person name="Zou Y."/>
            <person name="Xue W."/>
            <person name="Luo G."/>
        </authorList>
    </citation>
    <scope>NUCLEOTIDE SEQUENCE [LARGE SCALE GENOMIC DNA]</scope>
    <source>
        <strain evidence="8 9">TM07-19</strain>
    </source>
</reference>
<evidence type="ECO:0000259" key="6">
    <source>
        <dbReference type="Pfam" id="PF04313"/>
    </source>
</evidence>